<dbReference type="InterPro" id="IPR026510">
    <property type="entry name" value="PEX11C_met"/>
</dbReference>
<dbReference type="AlphaFoldDB" id="A0A0T6BBS4"/>
<evidence type="ECO:0000256" key="3">
    <source>
        <dbReference type="ARBA" id="ARBA00046271"/>
    </source>
</evidence>
<protein>
    <recommendedName>
        <fullName evidence="7">Peroxisomal biogenesis factor 11</fullName>
    </recommendedName>
</protein>
<evidence type="ECO:0000313" key="5">
    <source>
        <dbReference type="EMBL" id="KRT84359.1"/>
    </source>
</evidence>
<dbReference type="GO" id="GO:0016559">
    <property type="term" value="P:peroxisome fission"/>
    <property type="evidence" value="ECO:0007669"/>
    <property type="project" value="InterPro"/>
</dbReference>
<dbReference type="PANTHER" id="PTHR20990:SF1">
    <property type="entry name" value="PEROXISOMAL MEMBRANE PROTEIN 11C"/>
    <property type="match status" value="1"/>
</dbReference>
<keyword evidence="1 4" id="KW-0472">Membrane</keyword>
<comment type="subcellular location">
    <subcellularLocation>
        <location evidence="3">Peroxisome membrane</location>
    </subcellularLocation>
</comment>
<accession>A0A0T6BBS4</accession>
<evidence type="ECO:0008006" key="7">
    <source>
        <dbReference type="Google" id="ProtNLM"/>
    </source>
</evidence>
<proteinExistence type="predicted"/>
<dbReference type="Pfam" id="PF05648">
    <property type="entry name" value="PEX11"/>
    <property type="match status" value="1"/>
</dbReference>
<evidence type="ECO:0000256" key="1">
    <source>
        <dbReference type="ARBA" id="ARBA00023136"/>
    </source>
</evidence>
<organism evidence="5 6">
    <name type="scientific">Oryctes borbonicus</name>
    <dbReference type="NCBI Taxonomy" id="1629725"/>
    <lineage>
        <taxon>Eukaryota</taxon>
        <taxon>Metazoa</taxon>
        <taxon>Ecdysozoa</taxon>
        <taxon>Arthropoda</taxon>
        <taxon>Hexapoda</taxon>
        <taxon>Insecta</taxon>
        <taxon>Pterygota</taxon>
        <taxon>Neoptera</taxon>
        <taxon>Endopterygota</taxon>
        <taxon>Coleoptera</taxon>
        <taxon>Polyphaga</taxon>
        <taxon>Scarabaeiformia</taxon>
        <taxon>Scarabaeidae</taxon>
        <taxon>Dynastinae</taxon>
        <taxon>Oryctes</taxon>
    </lineage>
</organism>
<feature type="transmembrane region" description="Helical" evidence="4">
    <location>
        <begin position="161"/>
        <end position="180"/>
    </location>
</feature>
<comment type="caution">
    <text evidence="5">The sequence shown here is derived from an EMBL/GenBank/DDBJ whole genome shotgun (WGS) entry which is preliminary data.</text>
</comment>
<keyword evidence="4" id="KW-0812">Transmembrane</keyword>
<keyword evidence="4" id="KW-1133">Transmembrane helix</keyword>
<keyword evidence="2" id="KW-0576">Peroxisome</keyword>
<gene>
    <name evidence="5" type="ORF">AMK59_1744</name>
</gene>
<sequence>MQNVSSQMSAARLVLRLLDDLPMLKYTIEYGFGEEENDTLMASFGVITNVIDQLYYPIEKVAWLAEHKLISGVNVEPWDIASSLFWSTSIYLTLMKTLRYVLILQRSKTCIDITKDKQIGLEKLVVRQRYEILTCIRMTLDFIHAVNTLPSGFLWSSKLKTWHVGFIATLSSCIGLYQLFTKKYLK</sequence>
<dbReference type="Proteomes" id="UP000051574">
    <property type="component" value="Unassembled WGS sequence"/>
</dbReference>
<reference evidence="5 6" key="1">
    <citation type="submission" date="2015-09" db="EMBL/GenBank/DDBJ databases">
        <title>Draft genome of the scarab beetle Oryctes borbonicus.</title>
        <authorList>
            <person name="Meyer J.M."/>
            <person name="Markov G.V."/>
            <person name="Baskaran P."/>
            <person name="Herrmann M."/>
            <person name="Sommer R.J."/>
            <person name="Roedelsperger C."/>
        </authorList>
    </citation>
    <scope>NUCLEOTIDE SEQUENCE [LARGE SCALE GENOMIC DNA]</scope>
    <source>
        <strain evidence="5">OB123</strain>
        <tissue evidence="5">Whole animal</tissue>
    </source>
</reference>
<name>A0A0T6BBS4_9SCAR</name>
<dbReference type="EMBL" id="LJIG01002581">
    <property type="protein sequence ID" value="KRT84359.1"/>
    <property type="molecule type" value="Genomic_DNA"/>
</dbReference>
<keyword evidence="6" id="KW-1185">Reference proteome</keyword>
<dbReference type="OrthoDB" id="10005898at2759"/>
<dbReference type="InterPro" id="IPR008733">
    <property type="entry name" value="PEX11"/>
</dbReference>
<evidence type="ECO:0000256" key="4">
    <source>
        <dbReference type="SAM" id="Phobius"/>
    </source>
</evidence>
<dbReference type="GO" id="GO:0005778">
    <property type="term" value="C:peroxisomal membrane"/>
    <property type="evidence" value="ECO:0007669"/>
    <property type="project" value="UniProtKB-SubCell"/>
</dbReference>
<evidence type="ECO:0000313" key="6">
    <source>
        <dbReference type="Proteomes" id="UP000051574"/>
    </source>
</evidence>
<evidence type="ECO:0000256" key="2">
    <source>
        <dbReference type="ARBA" id="ARBA00023140"/>
    </source>
</evidence>
<dbReference type="PANTHER" id="PTHR20990">
    <property type="entry name" value="PEROXISOMAL BIOGENESIS FACTOR 11"/>
    <property type="match status" value="1"/>
</dbReference>